<evidence type="ECO:0000313" key="2">
    <source>
        <dbReference type="Proteomes" id="UP001385892"/>
    </source>
</evidence>
<dbReference type="EMBL" id="JBBKZT010000001">
    <property type="protein sequence ID" value="MEJ8845435.1"/>
    <property type="molecule type" value="Genomic_DNA"/>
</dbReference>
<comment type="caution">
    <text evidence="1">The sequence shown here is derived from an EMBL/GenBank/DDBJ whole genome shotgun (WGS) entry which is preliminary data.</text>
</comment>
<protein>
    <submittedName>
        <fullName evidence="1">Uncharacterized protein</fullName>
    </submittedName>
</protein>
<accession>A0ABU8WET2</accession>
<name>A0ABU8WET2_9BURK</name>
<evidence type="ECO:0000313" key="1">
    <source>
        <dbReference type="EMBL" id="MEJ8845435.1"/>
    </source>
</evidence>
<dbReference type="Proteomes" id="UP001385892">
    <property type="component" value="Unassembled WGS sequence"/>
</dbReference>
<sequence>MNKSLQCVSIHPAGAEETAGGSGRMFPEISKRFDQTFSGFKSKVLLNTAPQARCPTDRKCYLLRIDGLTISLARCDGRELLPFGTPIKASRPAAPQPQNPHFIWKNDLEDACDKRLMLLI</sequence>
<dbReference type="RefSeq" id="WP_340340602.1">
    <property type="nucleotide sequence ID" value="NZ_JBBKZT010000001.1"/>
</dbReference>
<reference evidence="1 2" key="1">
    <citation type="submission" date="2024-03" db="EMBL/GenBank/DDBJ databases">
        <title>Novel species of the genus Variovorax.</title>
        <authorList>
            <person name="Liu Q."/>
            <person name="Xin Y.-H."/>
        </authorList>
    </citation>
    <scope>NUCLEOTIDE SEQUENCE [LARGE SCALE GENOMIC DNA]</scope>
    <source>
        <strain evidence="1 2">KACC 18900</strain>
    </source>
</reference>
<keyword evidence="2" id="KW-1185">Reference proteome</keyword>
<proteinExistence type="predicted"/>
<gene>
    <name evidence="1" type="ORF">WKW82_02175</name>
</gene>
<organism evidence="1 2">
    <name type="scientific">Variovorax rhizosphaerae</name>
    <dbReference type="NCBI Taxonomy" id="1836200"/>
    <lineage>
        <taxon>Bacteria</taxon>
        <taxon>Pseudomonadati</taxon>
        <taxon>Pseudomonadota</taxon>
        <taxon>Betaproteobacteria</taxon>
        <taxon>Burkholderiales</taxon>
        <taxon>Comamonadaceae</taxon>
        <taxon>Variovorax</taxon>
    </lineage>
</organism>